<feature type="domain" description="Integrase zinc-binding" evidence="1">
    <location>
        <begin position="96"/>
        <end position="149"/>
    </location>
</feature>
<dbReference type="PANTHER" id="PTHR37984">
    <property type="entry name" value="PROTEIN CBG26694"/>
    <property type="match status" value="1"/>
</dbReference>
<comment type="caution">
    <text evidence="2">The sequence shown here is derived from an EMBL/GenBank/DDBJ whole genome shotgun (WGS) entry which is preliminary data.</text>
</comment>
<dbReference type="Proteomes" id="UP001159364">
    <property type="component" value="Linkage Group LG02"/>
</dbReference>
<evidence type="ECO:0000259" key="1">
    <source>
        <dbReference type="Pfam" id="PF17921"/>
    </source>
</evidence>
<sequence>MGSLHHISVQKKELVQDLNGLFNAGLHLEVSDSQVLLAQFQVKSDLIDEIQITQDSDPKIAKLRIVVQDGKMTEFNIVDGILKCGDRICVPDINGLRQMILHETHYAPYSVHPGTTKMYYDVKGIYWWPGMKKDVAQFVSTCLTCQQVKFEHQKPTRLLQELCYPSGSGSELPWIL</sequence>
<protein>
    <recommendedName>
        <fullName evidence="1">Integrase zinc-binding domain-containing protein</fullName>
    </recommendedName>
</protein>
<dbReference type="Gene3D" id="1.10.340.70">
    <property type="match status" value="1"/>
</dbReference>
<name>A0AAV8U1C0_9ROSI</name>
<evidence type="ECO:0000313" key="3">
    <source>
        <dbReference type="Proteomes" id="UP001159364"/>
    </source>
</evidence>
<dbReference type="PANTHER" id="PTHR37984:SF5">
    <property type="entry name" value="PROTEIN NYNRIN-LIKE"/>
    <property type="match status" value="1"/>
</dbReference>
<dbReference type="EMBL" id="JAIWQS010000002">
    <property type="protein sequence ID" value="KAJ8773082.1"/>
    <property type="molecule type" value="Genomic_DNA"/>
</dbReference>
<organism evidence="2 3">
    <name type="scientific">Erythroxylum novogranatense</name>
    <dbReference type="NCBI Taxonomy" id="1862640"/>
    <lineage>
        <taxon>Eukaryota</taxon>
        <taxon>Viridiplantae</taxon>
        <taxon>Streptophyta</taxon>
        <taxon>Embryophyta</taxon>
        <taxon>Tracheophyta</taxon>
        <taxon>Spermatophyta</taxon>
        <taxon>Magnoliopsida</taxon>
        <taxon>eudicotyledons</taxon>
        <taxon>Gunneridae</taxon>
        <taxon>Pentapetalae</taxon>
        <taxon>rosids</taxon>
        <taxon>fabids</taxon>
        <taxon>Malpighiales</taxon>
        <taxon>Erythroxylaceae</taxon>
        <taxon>Erythroxylum</taxon>
    </lineage>
</organism>
<dbReference type="Pfam" id="PF17921">
    <property type="entry name" value="Integrase_H2C2"/>
    <property type="match status" value="1"/>
</dbReference>
<dbReference type="InterPro" id="IPR041588">
    <property type="entry name" value="Integrase_H2C2"/>
</dbReference>
<dbReference type="InterPro" id="IPR050951">
    <property type="entry name" value="Retrovirus_Pol_polyprotein"/>
</dbReference>
<reference evidence="2 3" key="1">
    <citation type="submission" date="2021-09" db="EMBL/GenBank/DDBJ databases">
        <title>Genomic insights and catalytic innovation underlie evolution of tropane alkaloids biosynthesis.</title>
        <authorList>
            <person name="Wang Y.-J."/>
            <person name="Tian T."/>
            <person name="Huang J.-P."/>
            <person name="Huang S.-X."/>
        </authorList>
    </citation>
    <scope>NUCLEOTIDE SEQUENCE [LARGE SCALE GENOMIC DNA]</scope>
    <source>
        <strain evidence="2">KIB-2018</strain>
        <tissue evidence="2">Leaf</tissue>
    </source>
</reference>
<accession>A0AAV8U1C0</accession>
<dbReference type="AlphaFoldDB" id="A0AAV8U1C0"/>
<evidence type="ECO:0000313" key="2">
    <source>
        <dbReference type="EMBL" id="KAJ8773082.1"/>
    </source>
</evidence>
<proteinExistence type="predicted"/>
<keyword evidence="3" id="KW-1185">Reference proteome</keyword>
<gene>
    <name evidence="2" type="ORF">K2173_028259</name>
</gene>